<comment type="similarity">
    <text evidence="1">Belongs to the metallo-beta-lactamase superfamily.</text>
</comment>
<name>A0ABQ2M4M3_9ACTN</name>
<dbReference type="CDD" id="cd16277">
    <property type="entry name" value="metallo-hydrolase-like_MBL-fold"/>
    <property type="match status" value="1"/>
</dbReference>
<keyword evidence="3" id="KW-0378">Hydrolase</keyword>
<evidence type="ECO:0000256" key="4">
    <source>
        <dbReference type="ARBA" id="ARBA00022833"/>
    </source>
</evidence>
<keyword evidence="7" id="KW-1185">Reference proteome</keyword>
<evidence type="ECO:0000256" key="1">
    <source>
        <dbReference type="ARBA" id="ARBA00007749"/>
    </source>
</evidence>
<protein>
    <submittedName>
        <fullName evidence="6">MBL fold metallo-hydrolase</fullName>
    </submittedName>
</protein>
<accession>A0ABQ2M4M3</accession>
<dbReference type="RefSeq" id="WP_189174971.1">
    <property type="nucleotide sequence ID" value="NZ_BMNG01000008.1"/>
</dbReference>
<evidence type="ECO:0000313" key="7">
    <source>
        <dbReference type="Proteomes" id="UP000656881"/>
    </source>
</evidence>
<proteinExistence type="inferred from homology"/>
<organism evidence="6 7">
    <name type="scientific">Streptomyces lasiicapitis</name>
    <dbReference type="NCBI Taxonomy" id="1923961"/>
    <lineage>
        <taxon>Bacteria</taxon>
        <taxon>Bacillati</taxon>
        <taxon>Actinomycetota</taxon>
        <taxon>Actinomycetes</taxon>
        <taxon>Kitasatosporales</taxon>
        <taxon>Streptomycetaceae</taxon>
        <taxon>Streptomyces</taxon>
    </lineage>
</organism>
<dbReference type="InterPro" id="IPR001279">
    <property type="entry name" value="Metallo-B-lactamas"/>
</dbReference>
<evidence type="ECO:0000256" key="2">
    <source>
        <dbReference type="ARBA" id="ARBA00022723"/>
    </source>
</evidence>
<evidence type="ECO:0000313" key="6">
    <source>
        <dbReference type="EMBL" id="GGO47114.1"/>
    </source>
</evidence>
<dbReference type="PANTHER" id="PTHR42978:SF6">
    <property type="entry name" value="QUORUM-QUENCHING LACTONASE YTNP-RELATED"/>
    <property type="match status" value="1"/>
</dbReference>
<sequence>MEQQRFVLGDVDVIRVEELRGRFGAGKVLVPDCPPDVWRDNAGWLAPDFWDPEDDQVVGVVQTWVLRSEGRTVLVDTGVGNGRERPGSPVFHRLETDFLGRLDAVGVRPEDVDVVVNTHLHGDHVGWNTRAEGGGAAGGDWVPTFPNATYLMPAADYAHFSPEGAAALPAPRDDAERGRREDHRNVFADSVEPVRRAGQAVLWEGGYRIDGNLTLEPAPGHTPGSSVLRLASGTDRAVFVGDLLHTPVQILDPACSSCLCEDPKAAAVSRRRVLERAADERELFVPAHFGGAGVAEVRREGGGFAVGRWGAA</sequence>
<dbReference type="PANTHER" id="PTHR42978">
    <property type="entry name" value="QUORUM-QUENCHING LACTONASE YTNP-RELATED-RELATED"/>
    <property type="match status" value="1"/>
</dbReference>
<dbReference type="SMART" id="SM00849">
    <property type="entry name" value="Lactamase_B"/>
    <property type="match status" value="1"/>
</dbReference>
<evidence type="ECO:0000259" key="5">
    <source>
        <dbReference type="SMART" id="SM00849"/>
    </source>
</evidence>
<dbReference type="Gene3D" id="3.60.15.10">
    <property type="entry name" value="Ribonuclease Z/Hydroxyacylglutathione hydrolase-like"/>
    <property type="match status" value="1"/>
</dbReference>
<keyword evidence="4" id="KW-0862">Zinc</keyword>
<comment type="caution">
    <text evidence="6">The sequence shown here is derived from an EMBL/GenBank/DDBJ whole genome shotgun (WGS) entry which is preliminary data.</text>
</comment>
<dbReference type="InterPro" id="IPR036866">
    <property type="entry name" value="RibonucZ/Hydroxyglut_hydro"/>
</dbReference>
<dbReference type="InterPro" id="IPR051013">
    <property type="entry name" value="MBL_superfamily_lactonases"/>
</dbReference>
<dbReference type="SUPFAM" id="SSF56281">
    <property type="entry name" value="Metallo-hydrolase/oxidoreductase"/>
    <property type="match status" value="1"/>
</dbReference>
<dbReference type="EMBL" id="BMNG01000008">
    <property type="protein sequence ID" value="GGO47114.1"/>
    <property type="molecule type" value="Genomic_DNA"/>
</dbReference>
<feature type="domain" description="Metallo-beta-lactamase" evidence="5">
    <location>
        <begin position="60"/>
        <end position="288"/>
    </location>
</feature>
<dbReference type="Pfam" id="PF00753">
    <property type="entry name" value="Lactamase_B"/>
    <property type="match status" value="1"/>
</dbReference>
<gene>
    <name evidence="6" type="ORF">GCM10012286_39620</name>
</gene>
<keyword evidence="2" id="KW-0479">Metal-binding</keyword>
<dbReference type="Proteomes" id="UP000656881">
    <property type="component" value="Unassembled WGS sequence"/>
</dbReference>
<reference evidence="7" key="1">
    <citation type="journal article" date="2019" name="Int. J. Syst. Evol. Microbiol.">
        <title>The Global Catalogue of Microorganisms (GCM) 10K type strain sequencing project: providing services to taxonomists for standard genome sequencing and annotation.</title>
        <authorList>
            <consortium name="The Broad Institute Genomics Platform"/>
            <consortium name="The Broad Institute Genome Sequencing Center for Infectious Disease"/>
            <person name="Wu L."/>
            <person name="Ma J."/>
        </authorList>
    </citation>
    <scope>NUCLEOTIDE SEQUENCE [LARGE SCALE GENOMIC DNA]</scope>
    <source>
        <strain evidence="7">CGMCC 4.7349</strain>
    </source>
</reference>
<evidence type="ECO:0000256" key="3">
    <source>
        <dbReference type="ARBA" id="ARBA00022801"/>
    </source>
</evidence>